<dbReference type="SMART" id="SM00829">
    <property type="entry name" value="PKS_ER"/>
    <property type="match status" value="1"/>
</dbReference>
<dbReference type="AlphaFoldDB" id="A0AAE0MKY7"/>
<evidence type="ECO:0000313" key="5">
    <source>
        <dbReference type="Proteomes" id="UP001286456"/>
    </source>
</evidence>
<dbReference type="CDD" id="cd08249">
    <property type="entry name" value="enoyl_reductase_like"/>
    <property type="match status" value="1"/>
</dbReference>
<evidence type="ECO:0000259" key="3">
    <source>
        <dbReference type="SMART" id="SM00829"/>
    </source>
</evidence>
<feature type="domain" description="Enoyl reductase (ER)" evidence="3">
    <location>
        <begin position="8"/>
        <end position="332"/>
    </location>
</feature>
<dbReference type="Gene3D" id="3.90.180.10">
    <property type="entry name" value="Medium-chain alcohol dehydrogenases, catalytic domain"/>
    <property type="match status" value="1"/>
</dbReference>
<dbReference type="GO" id="GO:0016651">
    <property type="term" value="F:oxidoreductase activity, acting on NAD(P)H"/>
    <property type="evidence" value="ECO:0007669"/>
    <property type="project" value="InterPro"/>
</dbReference>
<evidence type="ECO:0000256" key="1">
    <source>
        <dbReference type="ARBA" id="ARBA00008072"/>
    </source>
</evidence>
<gene>
    <name evidence="4" type="ORF">B0T19DRAFT_453597</name>
</gene>
<sequence>MKALVLNAENKTASVQEIPKLQPGPGEALIRVAAIGLNPVDALYTFHPLGATGRTVGSDFAGVVVEVAPDIAKDVHPGQRVAGFLQGACSANERPGAFAEFVVCPADLLWRVPDHMSLAHASAISLCALTAAQALFYRLGLPAPFDYPSSSSQQASNTNQSKDEITVFIYGASASVGLYAAQLVRRSSEATGTRIRLIGAASTARFPLLRAAPYSHDALVDYRDPAWPARVRALSVGGKGIDYALDCISEGTTVQTVCGTLNPTSGRMAVVRSRAARAWSVDGELSTEPIYGAVWEGLGVDVQYHHGIVVPASEGARKFAGAFYRWLESGNGGEAKVLAAPVRVMPGGLEKVVPDGFAVLGGGPVRERGSVQDRTEAWMAPISAEKLVYEIEGGE</sequence>
<keyword evidence="2" id="KW-0560">Oxidoreductase</keyword>
<organism evidence="4 5">
    <name type="scientific">Cercophora scortea</name>
    <dbReference type="NCBI Taxonomy" id="314031"/>
    <lineage>
        <taxon>Eukaryota</taxon>
        <taxon>Fungi</taxon>
        <taxon>Dikarya</taxon>
        <taxon>Ascomycota</taxon>
        <taxon>Pezizomycotina</taxon>
        <taxon>Sordariomycetes</taxon>
        <taxon>Sordariomycetidae</taxon>
        <taxon>Sordariales</taxon>
        <taxon>Lasiosphaeriaceae</taxon>
        <taxon>Cercophora</taxon>
    </lineage>
</organism>
<dbReference type="InterPro" id="IPR011032">
    <property type="entry name" value="GroES-like_sf"/>
</dbReference>
<dbReference type="PANTHER" id="PTHR45348:SF7">
    <property type="entry name" value="ZINC BINDING OXIDOREDUCTASE, PUTATIVE-RELATED"/>
    <property type="match status" value="1"/>
</dbReference>
<reference evidence="4" key="1">
    <citation type="journal article" date="2023" name="Mol. Phylogenet. Evol.">
        <title>Genome-scale phylogeny and comparative genomics of the fungal order Sordariales.</title>
        <authorList>
            <person name="Hensen N."/>
            <person name="Bonometti L."/>
            <person name="Westerberg I."/>
            <person name="Brannstrom I.O."/>
            <person name="Guillou S."/>
            <person name="Cros-Aarteil S."/>
            <person name="Calhoun S."/>
            <person name="Haridas S."/>
            <person name="Kuo A."/>
            <person name="Mondo S."/>
            <person name="Pangilinan J."/>
            <person name="Riley R."/>
            <person name="LaButti K."/>
            <person name="Andreopoulos B."/>
            <person name="Lipzen A."/>
            <person name="Chen C."/>
            <person name="Yan M."/>
            <person name="Daum C."/>
            <person name="Ng V."/>
            <person name="Clum A."/>
            <person name="Steindorff A."/>
            <person name="Ohm R.A."/>
            <person name="Martin F."/>
            <person name="Silar P."/>
            <person name="Natvig D.O."/>
            <person name="Lalanne C."/>
            <person name="Gautier V."/>
            <person name="Ament-Velasquez S.L."/>
            <person name="Kruys A."/>
            <person name="Hutchinson M.I."/>
            <person name="Powell A.J."/>
            <person name="Barry K."/>
            <person name="Miller A.N."/>
            <person name="Grigoriev I.V."/>
            <person name="Debuchy R."/>
            <person name="Gladieux P."/>
            <person name="Hiltunen Thoren M."/>
            <person name="Johannesson H."/>
        </authorList>
    </citation>
    <scope>NUCLEOTIDE SEQUENCE</scope>
    <source>
        <strain evidence="4">SMH4131-1</strain>
    </source>
</reference>
<comment type="caution">
    <text evidence="4">The sequence shown here is derived from an EMBL/GenBank/DDBJ whole genome shotgun (WGS) entry which is preliminary data.</text>
</comment>
<reference evidence="4" key="2">
    <citation type="submission" date="2023-06" db="EMBL/GenBank/DDBJ databases">
        <authorList>
            <consortium name="Lawrence Berkeley National Laboratory"/>
            <person name="Haridas S."/>
            <person name="Hensen N."/>
            <person name="Bonometti L."/>
            <person name="Westerberg I."/>
            <person name="Brannstrom I.O."/>
            <person name="Guillou S."/>
            <person name="Cros-Aarteil S."/>
            <person name="Calhoun S."/>
            <person name="Kuo A."/>
            <person name="Mondo S."/>
            <person name="Pangilinan J."/>
            <person name="Riley R."/>
            <person name="Labutti K."/>
            <person name="Andreopoulos B."/>
            <person name="Lipzen A."/>
            <person name="Chen C."/>
            <person name="Yanf M."/>
            <person name="Daum C."/>
            <person name="Ng V."/>
            <person name="Clum A."/>
            <person name="Steindorff A."/>
            <person name="Ohm R."/>
            <person name="Martin F."/>
            <person name="Silar P."/>
            <person name="Natvig D."/>
            <person name="Lalanne C."/>
            <person name="Gautier V."/>
            <person name="Ament-Velasquez S.L."/>
            <person name="Kruys A."/>
            <person name="Hutchinson M.I."/>
            <person name="Powell A.J."/>
            <person name="Barry K."/>
            <person name="Miller A.N."/>
            <person name="Grigoriev I.V."/>
            <person name="Debuchy R."/>
            <person name="Gladieux P."/>
            <person name="Thoren M.H."/>
            <person name="Johannesson H."/>
        </authorList>
    </citation>
    <scope>NUCLEOTIDE SEQUENCE</scope>
    <source>
        <strain evidence="4">SMH4131-1</strain>
    </source>
</reference>
<dbReference type="PANTHER" id="PTHR45348">
    <property type="entry name" value="HYPOTHETICAL OXIDOREDUCTASE (EUROFUNG)"/>
    <property type="match status" value="1"/>
</dbReference>
<keyword evidence="5" id="KW-1185">Reference proteome</keyword>
<dbReference type="SUPFAM" id="SSF51735">
    <property type="entry name" value="NAD(P)-binding Rossmann-fold domains"/>
    <property type="match status" value="1"/>
</dbReference>
<evidence type="ECO:0000256" key="2">
    <source>
        <dbReference type="ARBA" id="ARBA00023002"/>
    </source>
</evidence>
<dbReference type="Gene3D" id="3.40.50.720">
    <property type="entry name" value="NAD(P)-binding Rossmann-like Domain"/>
    <property type="match status" value="1"/>
</dbReference>
<dbReference type="SUPFAM" id="SSF50129">
    <property type="entry name" value="GroES-like"/>
    <property type="match status" value="1"/>
</dbReference>
<proteinExistence type="inferred from homology"/>
<evidence type="ECO:0000313" key="4">
    <source>
        <dbReference type="EMBL" id="KAK3336302.1"/>
    </source>
</evidence>
<dbReference type="InterPro" id="IPR036291">
    <property type="entry name" value="NAD(P)-bd_dom_sf"/>
</dbReference>
<dbReference type="InterPro" id="IPR020843">
    <property type="entry name" value="ER"/>
</dbReference>
<comment type="similarity">
    <text evidence="1">Belongs to the zinc-containing alcohol dehydrogenase family.</text>
</comment>
<dbReference type="InterPro" id="IPR047122">
    <property type="entry name" value="Trans-enoyl_RdTase-like"/>
</dbReference>
<protein>
    <submittedName>
        <fullName evidence="4">Chaperonin 10-like protein</fullName>
    </submittedName>
</protein>
<dbReference type="EMBL" id="JAUEPO010000001">
    <property type="protein sequence ID" value="KAK3336302.1"/>
    <property type="molecule type" value="Genomic_DNA"/>
</dbReference>
<name>A0AAE0MKY7_9PEZI</name>
<accession>A0AAE0MKY7</accession>
<dbReference type="Pfam" id="PF08240">
    <property type="entry name" value="ADH_N"/>
    <property type="match status" value="1"/>
</dbReference>
<dbReference type="Proteomes" id="UP001286456">
    <property type="component" value="Unassembled WGS sequence"/>
</dbReference>
<dbReference type="InterPro" id="IPR013154">
    <property type="entry name" value="ADH-like_N"/>
</dbReference>